<dbReference type="InterPro" id="IPR000408">
    <property type="entry name" value="Reg_chr_condens"/>
</dbReference>
<dbReference type="Proteomes" id="UP000192247">
    <property type="component" value="Unassembled WGS sequence"/>
</dbReference>
<dbReference type="PANTHER" id="PTHR46849:SF1">
    <property type="entry name" value="RCC1 DOMAIN-CONTAINING PROTEIN 1"/>
    <property type="match status" value="1"/>
</dbReference>
<dbReference type="InterPro" id="IPR009091">
    <property type="entry name" value="RCC1/BLIP-II"/>
</dbReference>
<gene>
    <name evidence="3" type="ORF">BIW11_07133</name>
</gene>
<dbReference type="STRING" id="418985.A0A1V9XV63"/>
<evidence type="ECO:0000313" key="3">
    <source>
        <dbReference type="EMBL" id="OQR77380.1"/>
    </source>
</evidence>
<feature type="region of interest" description="Disordered" evidence="2">
    <location>
        <begin position="295"/>
        <end position="316"/>
    </location>
</feature>
<name>A0A1V9XV63_9ACAR</name>
<feature type="repeat" description="RCC1" evidence="1">
    <location>
        <begin position="192"/>
        <end position="257"/>
    </location>
</feature>
<dbReference type="SUPFAM" id="SSF50985">
    <property type="entry name" value="RCC1/BLIP-II"/>
    <property type="match status" value="1"/>
</dbReference>
<protein>
    <submittedName>
        <fullName evidence="3">Putative E3 ubiquitin-protein ligase HERC2-like</fullName>
    </submittedName>
</protein>
<dbReference type="PROSITE" id="PS00626">
    <property type="entry name" value="RCC1_2"/>
    <property type="match status" value="2"/>
</dbReference>
<proteinExistence type="predicted"/>
<sequence length="366" mass="40152">MWRLTRFPVAIESGHIVADEVFLGWRQALVYRDCVLSDFASGKEIIKGPVDGCSLSRDHCAILQQGRCQVVGLYDDSMVEIPVSGIEQVSMLEGERVALRTHAEVVIYDVKARSVAQSWPIRACQISAGFDHLLALTTEGAVYAWGDGSRGQQGSGELASSLDLIPVEALEDVAIAQIASGGWHSTVLSRRGLVYQWGWNQHGQVSGPMKGSQRSCRSTRSTENHTVIVSPTLREVTCRRVIAVACGSRHSVSLDECGNVEVWGWNEYGQCEFNNTSLPHKGTRHVRAVVGSKVLPPTETGDRDYASTEDEKAQQDPMKCATTSVDRRSIGVISSRRGQRVAAAFWTTAVQYRDDESTDVHPLPIK</sequence>
<keyword evidence="4" id="KW-1185">Reference proteome</keyword>
<dbReference type="OrthoDB" id="5370059at2759"/>
<dbReference type="Gene3D" id="2.130.10.30">
    <property type="entry name" value="Regulator of chromosome condensation 1/beta-lactamase-inhibitor protein II"/>
    <property type="match status" value="1"/>
</dbReference>
<dbReference type="EMBL" id="MNPL01003607">
    <property type="protein sequence ID" value="OQR77380.1"/>
    <property type="molecule type" value="Genomic_DNA"/>
</dbReference>
<feature type="compositionally biased region" description="Basic and acidic residues" evidence="2">
    <location>
        <begin position="300"/>
        <end position="314"/>
    </location>
</feature>
<dbReference type="InterPro" id="IPR052830">
    <property type="entry name" value="RCC1_domain-containing"/>
</dbReference>
<reference evidence="3 4" key="1">
    <citation type="journal article" date="2017" name="Gigascience">
        <title>Draft genome of the honey bee ectoparasitic mite, Tropilaelaps mercedesae, is shaped by the parasitic life history.</title>
        <authorList>
            <person name="Dong X."/>
            <person name="Armstrong S.D."/>
            <person name="Xia D."/>
            <person name="Makepeace B.L."/>
            <person name="Darby A.C."/>
            <person name="Kadowaki T."/>
        </authorList>
    </citation>
    <scope>NUCLEOTIDE SEQUENCE [LARGE SCALE GENOMIC DNA]</scope>
    <source>
        <strain evidence="3">Wuxi-XJTLU</strain>
    </source>
</reference>
<dbReference type="PRINTS" id="PR00633">
    <property type="entry name" value="RCCNDNSATION"/>
</dbReference>
<organism evidence="3 4">
    <name type="scientific">Tropilaelaps mercedesae</name>
    <dbReference type="NCBI Taxonomy" id="418985"/>
    <lineage>
        <taxon>Eukaryota</taxon>
        <taxon>Metazoa</taxon>
        <taxon>Ecdysozoa</taxon>
        <taxon>Arthropoda</taxon>
        <taxon>Chelicerata</taxon>
        <taxon>Arachnida</taxon>
        <taxon>Acari</taxon>
        <taxon>Parasitiformes</taxon>
        <taxon>Mesostigmata</taxon>
        <taxon>Gamasina</taxon>
        <taxon>Dermanyssoidea</taxon>
        <taxon>Laelapidae</taxon>
        <taxon>Tropilaelaps</taxon>
    </lineage>
</organism>
<dbReference type="PANTHER" id="PTHR46849">
    <property type="entry name" value="RCC1 DOMAIN-CONTAINING PROTEIN 1"/>
    <property type="match status" value="1"/>
</dbReference>
<dbReference type="Pfam" id="PF13540">
    <property type="entry name" value="RCC1_2"/>
    <property type="match status" value="3"/>
</dbReference>
<evidence type="ECO:0000313" key="4">
    <source>
        <dbReference type="Proteomes" id="UP000192247"/>
    </source>
</evidence>
<dbReference type="PROSITE" id="PS50012">
    <property type="entry name" value="RCC1_3"/>
    <property type="match status" value="2"/>
</dbReference>
<accession>A0A1V9XV63</accession>
<dbReference type="AlphaFoldDB" id="A0A1V9XV63"/>
<dbReference type="InParanoid" id="A0A1V9XV63"/>
<feature type="repeat" description="RCC1" evidence="1">
    <location>
        <begin position="140"/>
        <end position="191"/>
    </location>
</feature>
<comment type="caution">
    <text evidence="3">The sequence shown here is derived from an EMBL/GenBank/DDBJ whole genome shotgun (WGS) entry which is preliminary data.</text>
</comment>
<evidence type="ECO:0000256" key="2">
    <source>
        <dbReference type="SAM" id="MobiDB-lite"/>
    </source>
</evidence>
<evidence type="ECO:0000256" key="1">
    <source>
        <dbReference type="PROSITE-ProRule" id="PRU00235"/>
    </source>
</evidence>